<reference evidence="7 8" key="1">
    <citation type="journal article" date="2015" name="Genome Biol. Evol.">
        <title>Comparative Genomics of a Bacterivorous Green Alga Reveals Evolutionary Causalities and Consequences of Phago-Mixotrophic Mode of Nutrition.</title>
        <authorList>
            <person name="Burns J.A."/>
            <person name="Paasch A."/>
            <person name="Narechania A."/>
            <person name="Kim E."/>
        </authorList>
    </citation>
    <scope>NUCLEOTIDE SEQUENCE [LARGE SCALE GENOMIC DNA]</scope>
    <source>
        <strain evidence="7 8">PLY_AMNH</strain>
    </source>
</reference>
<dbReference type="SUPFAM" id="SSF57802">
    <property type="entry name" value="Rubredoxin-like"/>
    <property type="match status" value="1"/>
</dbReference>
<sequence>MICIDCGYIVQSGFNDLPRNYKCPQCLVGKNRFKPNESSTDYYNGLASQKAANKAAFRAKRAAARSGKGEERGSKRERMKAKMMEAQAEKDTERKKKGFFGF</sequence>
<evidence type="ECO:0000313" key="8">
    <source>
        <dbReference type="Proteomes" id="UP001190700"/>
    </source>
</evidence>
<evidence type="ECO:0000256" key="5">
    <source>
        <dbReference type="SAM" id="MobiDB-lite"/>
    </source>
</evidence>
<keyword evidence="8" id="KW-1185">Reference proteome</keyword>
<dbReference type="EMBL" id="LGRX02033105">
    <property type="protein sequence ID" value="KAK3242897.1"/>
    <property type="molecule type" value="Genomic_DNA"/>
</dbReference>
<dbReference type="AlphaFoldDB" id="A0AAE0BUB1"/>
<keyword evidence="4" id="KW-0408">Iron</keyword>
<organism evidence="7 8">
    <name type="scientific">Cymbomonas tetramitiformis</name>
    <dbReference type="NCBI Taxonomy" id="36881"/>
    <lineage>
        <taxon>Eukaryota</taxon>
        <taxon>Viridiplantae</taxon>
        <taxon>Chlorophyta</taxon>
        <taxon>Pyramimonadophyceae</taxon>
        <taxon>Pyramimonadales</taxon>
        <taxon>Pyramimonadaceae</taxon>
        <taxon>Cymbomonas</taxon>
    </lineage>
</organism>
<accession>A0AAE0BUB1</accession>
<dbReference type="InterPro" id="IPR024934">
    <property type="entry name" value="Rubredoxin-like_dom"/>
</dbReference>
<evidence type="ECO:0000259" key="6">
    <source>
        <dbReference type="PROSITE" id="PS50903"/>
    </source>
</evidence>
<feature type="domain" description="Rubredoxin-like" evidence="6">
    <location>
        <begin position="3"/>
        <end position="36"/>
    </location>
</feature>
<dbReference type="Pfam" id="PF00301">
    <property type="entry name" value="Rubredoxin"/>
    <property type="match status" value="1"/>
</dbReference>
<evidence type="ECO:0000256" key="2">
    <source>
        <dbReference type="ARBA" id="ARBA00022723"/>
    </source>
</evidence>
<evidence type="ECO:0000256" key="3">
    <source>
        <dbReference type="ARBA" id="ARBA00022982"/>
    </source>
</evidence>
<comment type="caution">
    <text evidence="7">The sequence shown here is derived from an EMBL/GenBank/DDBJ whole genome shotgun (WGS) entry which is preliminary data.</text>
</comment>
<dbReference type="GO" id="GO:0005506">
    <property type="term" value="F:iron ion binding"/>
    <property type="evidence" value="ECO:0007669"/>
    <property type="project" value="InterPro"/>
</dbReference>
<name>A0AAE0BUB1_9CHLO</name>
<feature type="compositionally biased region" description="Basic and acidic residues" evidence="5">
    <location>
        <begin position="67"/>
        <end position="94"/>
    </location>
</feature>
<dbReference type="PROSITE" id="PS50903">
    <property type="entry name" value="RUBREDOXIN_LIKE"/>
    <property type="match status" value="1"/>
</dbReference>
<dbReference type="Proteomes" id="UP001190700">
    <property type="component" value="Unassembled WGS sequence"/>
</dbReference>
<keyword evidence="1" id="KW-0813">Transport</keyword>
<keyword evidence="2" id="KW-0479">Metal-binding</keyword>
<feature type="region of interest" description="Disordered" evidence="5">
    <location>
        <begin position="60"/>
        <end position="102"/>
    </location>
</feature>
<gene>
    <name evidence="7" type="ORF">CYMTET_47433</name>
</gene>
<protein>
    <recommendedName>
        <fullName evidence="6">Rubredoxin-like domain-containing protein</fullName>
    </recommendedName>
</protein>
<evidence type="ECO:0000256" key="4">
    <source>
        <dbReference type="ARBA" id="ARBA00023004"/>
    </source>
</evidence>
<proteinExistence type="predicted"/>
<evidence type="ECO:0000313" key="7">
    <source>
        <dbReference type="EMBL" id="KAK3242897.1"/>
    </source>
</evidence>
<evidence type="ECO:0000256" key="1">
    <source>
        <dbReference type="ARBA" id="ARBA00022448"/>
    </source>
</evidence>
<keyword evidence="3" id="KW-0249">Electron transport</keyword>
<dbReference type="Gene3D" id="2.20.28.10">
    <property type="match status" value="1"/>
</dbReference>
<dbReference type="InterPro" id="IPR024935">
    <property type="entry name" value="Rubredoxin_dom"/>
</dbReference>